<accession>A0A1S0TLF5</accession>
<dbReference type="InParanoid" id="A0A1S0TLF5"/>
<dbReference type="RefSeq" id="XP_003147873.1">
    <property type="nucleotide sequence ID" value="XM_003147825.1"/>
</dbReference>
<evidence type="ECO:0000313" key="2">
    <source>
        <dbReference type="EMBL" id="EFO16195.1"/>
    </source>
</evidence>
<sequence>MSFLGKVALASTELIRDESTCREKSNIFIIWGTETRGNSANGSPLEQKVLIIREQKVSKGGLIIAGGNTNDDKTCGNNALRLRANSNRITEESERRRQDYRAEET</sequence>
<gene>
    <name evidence="2" type="ORF">LOAG_12312</name>
</gene>
<evidence type="ECO:0000256" key="1">
    <source>
        <dbReference type="SAM" id="MobiDB-lite"/>
    </source>
</evidence>
<dbReference type="AlphaFoldDB" id="A0A1S0TLF5"/>
<protein>
    <submittedName>
        <fullName evidence="2">Uncharacterized protein</fullName>
    </submittedName>
</protein>
<dbReference type="CTD" id="9949774"/>
<organism evidence="2">
    <name type="scientific">Loa loa</name>
    <name type="common">Eye worm</name>
    <name type="synonym">Filaria loa</name>
    <dbReference type="NCBI Taxonomy" id="7209"/>
    <lineage>
        <taxon>Eukaryota</taxon>
        <taxon>Metazoa</taxon>
        <taxon>Ecdysozoa</taxon>
        <taxon>Nematoda</taxon>
        <taxon>Chromadorea</taxon>
        <taxon>Rhabditida</taxon>
        <taxon>Spirurina</taxon>
        <taxon>Spiruromorpha</taxon>
        <taxon>Filarioidea</taxon>
        <taxon>Onchocercidae</taxon>
        <taxon>Loa</taxon>
    </lineage>
</organism>
<dbReference type="GeneID" id="9949774"/>
<dbReference type="EMBL" id="JH713078">
    <property type="protein sequence ID" value="EFO16195.1"/>
    <property type="molecule type" value="Genomic_DNA"/>
</dbReference>
<dbReference type="KEGG" id="loa:LOAG_12312"/>
<name>A0A1S0TLF5_LOALO</name>
<proteinExistence type="predicted"/>
<reference evidence="2" key="1">
    <citation type="submission" date="2012-04" db="EMBL/GenBank/DDBJ databases">
        <title>The Genome Sequence of Loa loa.</title>
        <authorList>
            <consortium name="The Broad Institute Genome Sequencing Platform"/>
            <consortium name="Broad Institute Genome Sequencing Center for Infectious Disease"/>
            <person name="Nutman T.B."/>
            <person name="Fink D.L."/>
            <person name="Russ C."/>
            <person name="Young S."/>
            <person name="Zeng Q."/>
            <person name="Gargeya S."/>
            <person name="Alvarado L."/>
            <person name="Berlin A."/>
            <person name="Chapman S.B."/>
            <person name="Chen Z."/>
            <person name="Freedman E."/>
            <person name="Gellesch M."/>
            <person name="Goldberg J."/>
            <person name="Griggs A."/>
            <person name="Gujja S."/>
            <person name="Heilman E.R."/>
            <person name="Heiman D."/>
            <person name="Howarth C."/>
            <person name="Mehta T."/>
            <person name="Neiman D."/>
            <person name="Pearson M."/>
            <person name="Roberts A."/>
            <person name="Saif S."/>
            <person name="Shea T."/>
            <person name="Shenoy N."/>
            <person name="Sisk P."/>
            <person name="Stolte C."/>
            <person name="Sykes S."/>
            <person name="White J."/>
            <person name="Yandava C."/>
            <person name="Haas B."/>
            <person name="Henn M.R."/>
            <person name="Nusbaum C."/>
            <person name="Birren B."/>
        </authorList>
    </citation>
    <scope>NUCLEOTIDE SEQUENCE [LARGE SCALE GENOMIC DNA]</scope>
</reference>
<feature type="compositionally biased region" description="Basic and acidic residues" evidence="1">
    <location>
        <begin position="89"/>
        <end position="105"/>
    </location>
</feature>
<feature type="region of interest" description="Disordered" evidence="1">
    <location>
        <begin position="86"/>
        <end position="105"/>
    </location>
</feature>